<dbReference type="Gene3D" id="3.40.50.300">
    <property type="entry name" value="P-loop containing nucleotide triphosphate hydrolases"/>
    <property type="match status" value="1"/>
</dbReference>
<dbReference type="SUPFAM" id="SSF52540">
    <property type="entry name" value="P-loop containing nucleoside triphosphate hydrolases"/>
    <property type="match status" value="1"/>
</dbReference>
<keyword evidence="3" id="KW-1185">Reference proteome</keyword>
<name>K4LUG7_THEPS</name>
<dbReference type="OrthoDB" id="2380879at2"/>
<sequence>MPEVLEQLKEKLDATRSECARMKGRLERLEEEKARREAKSAELEHQAEVLEKVSEVFRAASESARERARRKVEAAVTDALQAVLGPGIRFKAAVSDRGGRPYADFTVESEYGGARTETPILDARGGGVVDVASLALRTLAAVVTSPGKAPIILDEPGKHLSEGYSAAFGELLKSISSRSSAPCH</sequence>
<keyword evidence="1" id="KW-0175">Coiled coil</keyword>
<evidence type="ECO:0000313" key="3">
    <source>
        <dbReference type="Proteomes" id="UP000000467"/>
    </source>
</evidence>
<dbReference type="STRING" id="1089553.Tph_c14550"/>
<dbReference type="EMBL" id="CP003732">
    <property type="protein sequence ID" value="AFV11664.1"/>
    <property type="molecule type" value="Genomic_DNA"/>
</dbReference>
<gene>
    <name evidence="2" type="ordered locus">Tph_c14550</name>
</gene>
<evidence type="ECO:0000256" key="1">
    <source>
        <dbReference type="SAM" id="Coils"/>
    </source>
</evidence>
<dbReference type="Proteomes" id="UP000000467">
    <property type="component" value="Chromosome"/>
</dbReference>
<proteinExistence type="predicted"/>
<dbReference type="InterPro" id="IPR027417">
    <property type="entry name" value="P-loop_NTPase"/>
</dbReference>
<dbReference type="KEGG" id="tpz:Tph_c14550"/>
<dbReference type="eggNOG" id="COG0419">
    <property type="taxonomic scope" value="Bacteria"/>
</dbReference>
<dbReference type="HOGENOM" id="CLU_110610_0_0_9"/>
<protein>
    <submittedName>
        <fullName evidence="2">Chromosome segregation ATPase</fullName>
    </submittedName>
</protein>
<dbReference type="AlphaFoldDB" id="K4LUG7"/>
<dbReference type="RefSeq" id="WP_015050544.1">
    <property type="nucleotide sequence ID" value="NC_018870.1"/>
</dbReference>
<evidence type="ECO:0000313" key="2">
    <source>
        <dbReference type="EMBL" id="AFV11664.1"/>
    </source>
</evidence>
<accession>K4LUG7</accession>
<organism evidence="2 3">
    <name type="scientific">Thermacetogenium phaeum (strain ATCC BAA-254 / DSM 26808 / PB)</name>
    <dbReference type="NCBI Taxonomy" id="1089553"/>
    <lineage>
        <taxon>Bacteria</taxon>
        <taxon>Bacillati</taxon>
        <taxon>Bacillota</taxon>
        <taxon>Clostridia</taxon>
        <taxon>Thermoanaerobacterales</taxon>
        <taxon>Thermoanaerobacteraceae</taxon>
        <taxon>Thermacetogenium</taxon>
    </lineage>
</organism>
<reference evidence="2 3" key="1">
    <citation type="journal article" date="2012" name="BMC Genomics">
        <title>Genome-guided analysis of physiological and morphological traits of the fermentative acetate oxidizer Thermacetogenium phaeum.</title>
        <authorList>
            <person name="Oehler D."/>
            <person name="Poehlein A."/>
            <person name="Leimbach A."/>
            <person name="Muller N."/>
            <person name="Daniel R."/>
            <person name="Gottschalk G."/>
            <person name="Schink B."/>
        </authorList>
    </citation>
    <scope>NUCLEOTIDE SEQUENCE [LARGE SCALE GENOMIC DNA]</scope>
    <source>
        <strain evidence="3">ATCC BAA-254 / DSM 26808 / PB</strain>
    </source>
</reference>
<feature type="coiled-coil region" evidence="1">
    <location>
        <begin position="5"/>
        <end position="53"/>
    </location>
</feature>